<dbReference type="Proteomes" id="UP000033636">
    <property type="component" value="Unassembled WGS sequence"/>
</dbReference>
<evidence type="ECO:0000313" key="2">
    <source>
        <dbReference type="Proteomes" id="UP000033636"/>
    </source>
</evidence>
<dbReference type="EMBL" id="JZWT02000029">
    <property type="protein sequence ID" value="MFB6491321.1"/>
    <property type="molecule type" value="Genomic_DNA"/>
</dbReference>
<accession>A0ACC6V319</accession>
<name>A0ACC6V319_9CREN</name>
<sequence length="210" mass="21468">MRARDVALLLLAFAVAWFFSPYLAPIVAAAVALVLLRRRIAALLAIYRAHYGVEKPLLAALASLAVAAVAIRGAPALAKASALALAVAALALGPWRPRVALSAAALAPALASPLAGPPRIAALAAAAIAGALLAPRLVRGGLVRLSAKSIDPAQILEDLSQHRVVAVGRAGIYAYARGGTRDRVEGGVYYPGAKAFIKCGRGPCMPLSMS</sequence>
<reference evidence="1" key="1">
    <citation type="submission" date="2024-07" db="EMBL/GenBank/DDBJ databases">
        <title>Metagenome and Metagenome-Assembled Genomes of Archaea from a hot spring from the geothermal field of Los Azufres, Mexico.</title>
        <authorList>
            <person name="Marin-Paredes R."/>
            <person name="Martinez-Romero E."/>
            <person name="Servin-Garciduenas L.E."/>
        </authorList>
    </citation>
    <scope>NUCLEOTIDE SEQUENCE</scope>
</reference>
<evidence type="ECO:0000313" key="1">
    <source>
        <dbReference type="EMBL" id="MFB6491321.1"/>
    </source>
</evidence>
<feature type="non-terminal residue" evidence="1">
    <location>
        <position position="210"/>
    </location>
</feature>
<organism evidence="1 2">
    <name type="scientific">Thermoproteus sp. AZ2</name>
    <dbReference type="NCBI Taxonomy" id="1609232"/>
    <lineage>
        <taxon>Archaea</taxon>
        <taxon>Thermoproteota</taxon>
        <taxon>Thermoprotei</taxon>
        <taxon>Thermoproteales</taxon>
        <taxon>Thermoproteaceae</taxon>
        <taxon>Thermoproteus</taxon>
    </lineage>
</organism>
<protein>
    <submittedName>
        <fullName evidence="1">Uncharacterized protein</fullName>
    </submittedName>
</protein>
<comment type="caution">
    <text evidence="1">The sequence shown here is derived from an EMBL/GenBank/DDBJ whole genome shotgun (WGS) entry which is preliminary data.</text>
</comment>
<gene>
    <name evidence="1" type="ORF">TU35_008845</name>
</gene>
<proteinExistence type="predicted"/>